<dbReference type="InterPro" id="IPR003593">
    <property type="entry name" value="AAA+_ATPase"/>
</dbReference>
<reference evidence="10 11" key="1">
    <citation type="submission" date="2019-08" db="EMBL/GenBank/DDBJ databases">
        <title>In-depth cultivation of the pig gut microbiome towards novel bacterial diversity and tailored functional studies.</title>
        <authorList>
            <person name="Wylensek D."/>
            <person name="Hitch T.C.A."/>
            <person name="Clavel T."/>
        </authorList>
    </citation>
    <scope>NUCLEOTIDE SEQUENCE [LARGE SCALE GENOMIC DNA]</scope>
    <source>
        <strain evidence="10 11">WCA-380-WT-2B</strain>
    </source>
</reference>
<dbReference type="GO" id="GO:0005524">
    <property type="term" value="F:ATP binding"/>
    <property type="evidence" value="ECO:0007669"/>
    <property type="project" value="UniProtKB-KW"/>
</dbReference>
<feature type="domain" description="ABC transporter" evidence="8">
    <location>
        <begin position="323"/>
        <end position="513"/>
    </location>
</feature>
<dbReference type="GO" id="GO:0016887">
    <property type="term" value="F:ATP hydrolysis activity"/>
    <property type="evidence" value="ECO:0007669"/>
    <property type="project" value="InterPro"/>
</dbReference>
<dbReference type="SUPFAM" id="SSF52540">
    <property type="entry name" value="P-loop containing nucleoside triphosphate hydrolases"/>
    <property type="match status" value="1"/>
</dbReference>
<comment type="subcellular location">
    <subcellularLocation>
        <location evidence="1">Cell membrane</location>
        <topology evidence="1">Multi-pass membrane protein</topology>
    </subcellularLocation>
</comment>
<evidence type="ECO:0000256" key="5">
    <source>
        <dbReference type="ARBA" id="ARBA00022989"/>
    </source>
</evidence>
<dbReference type="InterPro" id="IPR027417">
    <property type="entry name" value="P-loop_NTPase"/>
</dbReference>
<dbReference type="SUPFAM" id="SSF90123">
    <property type="entry name" value="ABC transporter transmembrane region"/>
    <property type="match status" value="1"/>
</dbReference>
<evidence type="ECO:0000256" key="6">
    <source>
        <dbReference type="ARBA" id="ARBA00023136"/>
    </source>
</evidence>
<dbReference type="InterPro" id="IPR039421">
    <property type="entry name" value="Type_1_exporter"/>
</dbReference>
<dbReference type="PROSITE" id="PS50893">
    <property type="entry name" value="ABC_TRANSPORTER_2"/>
    <property type="match status" value="1"/>
</dbReference>
<name>A0A6N7VCG3_9FIRM</name>
<dbReference type="PANTHER" id="PTHR43394:SF1">
    <property type="entry name" value="ATP-BINDING CASSETTE SUB-FAMILY B MEMBER 10, MITOCHONDRIAL"/>
    <property type="match status" value="1"/>
</dbReference>
<proteinExistence type="predicted"/>
<protein>
    <submittedName>
        <fullName evidence="10">ABC transporter ATP-binding protein</fullName>
    </submittedName>
</protein>
<feature type="domain" description="ABC transmembrane type-1" evidence="9">
    <location>
        <begin position="16"/>
        <end position="290"/>
    </location>
</feature>
<dbReference type="RefSeq" id="WP_154538989.1">
    <property type="nucleotide sequence ID" value="NZ_VULQ01000002.1"/>
</dbReference>
<feature type="transmembrane region" description="Helical" evidence="7">
    <location>
        <begin position="118"/>
        <end position="138"/>
    </location>
</feature>
<keyword evidence="2 7" id="KW-0812">Transmembrane</keyword>
<evidence type="ECO:0000313" key="10">
    <source>
        <dbReference type="EMBL" id="MSS77138.1"/>
    </source>
</evidence>
<feature type="transmembrane region" description="Helical" evidence="7">
    <location>
        <begin position="48"/>
        <end position="69"/>
    </location>
</feature>
<dbReference type="Pfam" id="PF00664">
    <property type="entry name" value="ABC_membrane"/>
    <property type="match status" value="1"/>
</dbReference>
<keyword evidence="3" id="KW-0547">Nucleotide-binding</keyword>
<organism evidence="10 11">
    <name type="scientific">Anaerococcus porci</name>
    <dbReference type="NCBI Taxonomy" id="2652269"/>
    <lineage>
        <taxon>Bacteria</taxon>
        <taxon>Bacillati</taxon>
        <taxon>Bacillota</taxon>
        <taxon>Tissierellia</taxon>
        <taxon>Tissierellales</taxon>
        <taxon>Peptoniphilaceae</taxon>
        <taxon>Anaerococcus</taxon>
    </lineage>
</organism>
<dbReference type="AlphaFoldDB" id="A0A6N7VCG3"/>
<evidence type="ECO:0000259" key="9">
    <source>
        <dbReference type="PROSITE" id="PS50929"/>
    </source>
</evidence>
<dbReference type="Gene3D" id="1.20.1560.10">
    <property type="entry name" value="ABC transporter type 1, transmembrane domain"/>
    <property type="match status" value="1"/>
</dbReference>
<feature type="transmembrane region" description="Helical" evidence="7">
    <location>
        <begin position="217"/>
        <end position="238"/>
    </location>
</feature>
<evidence type="ECO:0000313" key="11">
    <source>
        <dbReference type="Proteomes" id="UP000441925"/>
    </source>
</evidence>
<dbReference type="GO" id="GO:0005886">
    <property type="term" value="C:plasma membrane"/>
    <property type="evidence" value="ECO:0007669"/>
    <property type="project" value="UniProtKB-SubCell"/>
</dbReference>
<dbReference type="SMART" id="SM00382">
    <property type="entry name" value="AAA"/>
    <property type="match status" value="1"/>
</dbReference>
<keyword evidence="4 10" id="KW-0067">ATP-binding</keyword>
<evidence type="ECO:0000256" key="1">
    <source>
        <dbReference type="ARBA" id="ARBA00004651"/>
    </source>
</evidence>
<dbReference type="PROSITE" id="PS50929">
    <property type="entry name" value="ABC_TM1F"/>
    <property type="match status" value="1"/>
</dbReference>
<feature type="transmembrane region" description="Helical" evidence="7">
    <location>
        <begin position="144"/>
        <end position="162"/>
    </location>
</feature>
<dbReference type="InterPro" id="IPR036640">
    <property type="entry name" value="ABC1_TM_sf"/>
</dbReference>
<gene>
    <name evidence="10" type="ORF">FYJ26_01655</name>
</gene>
<evidence type="ECO:0000256" key="4">
    <source>
        <dbReference type="ARBA" id="ARBA00022840"/>
    </source>
</evidence>
<dbReference type="InterPro" id="IPR011527">
    <property type="entry name" value="ABC1_TM_dom"/>
</dbReference>
<comment type="caution">
    <text evidence="10">The sequence shown here is derived from an EMBL/GenBank/DDBJ whole genome shotgun (WGS) entry which is preliminary data.</text>
</comment>
<dbReference type="PANTHER" id="PTHR43394">
    <property type="entry name" value="ATP-DEPENDENT PERMEASE MDL1, MITOCHONDRIAL"/>
    <property type="match status" value="1"/>
</dbReference>
<keyword evidence="11" id="KW-1185">Reference proteome</keyword>
<feature type="transmembrane region" description="Helical" evidence="7">
    <location>
        <begin position="244"/>
        <end position="271"/>
    </location>
</feature>
<dbReference type="InterPro" id="IPR003439">
    <property type="entry name" value="ABC_transporter-like_ATP-bd"/>
</dbReference>
<feature type="transmembrane region" description="Helical" evidence="7">
    <location>
        <begin position="9"/>
        <end position="28"/>
    </location>
</feature>
<dbReference type="GO" id="GO:0015421">
    <property type="term" value="F:ABC-type oligopeptide transporter activity"/>
    <property type="evidence" value="ECO:0007669"/>
    <property type="project" value="TreeGrafter"/>
</dbReference>
<dbReference type="Proteomes" id="UP000441925">
    <property type="component" value="Unassembled WGS sequence"/>
</dbReference>
<accession>A0A6N7VCG3</accession>
<dbReference type="Pfam" id="PF00005">
    <property type="entry name" value="ABC_tran"/>
    <property type="match status" value="1"/>
</dbReference>
<evidence type="ECO:0000259" key="8">
    <source>
        <dbReference type="PROSITE" id="PS50893"/>
    </source>
</evidence>
<evidence type="ECO:0000256" key="3">
    <source>
        <dbReference type="ARBA" id="ARBA00022741"/>
    </source>
</evidence>
<evidence type="ECO:0000256" key="7">
    <source>
        <dbReference type="SAM" id="Phobius"/>
    </source>
</evidence>
<dbReference type="EMBL" id="VULQ01000002">
    <property type="protein sequence ID" value="MSS77138.1"/>
    <property type="molecule type" value="Genomic_DNA"/>
</dbReference>
<evidence type="ECO:0000256" key="2">
    <source>
        <dbReference type="ARBA" id="ARBA00022692"/>
    </source>
</evidence>
<sequence length="513" mass="59911">MKINLRKKFIIVIHGILLILISLIMVFYPIYISKFIDNISNIYRLKNVFLVIVLLIIAKGIFNIFDMLLENYLNYSLEYDLKKTLMSKLLDSSYLNIIREDEGKLINLNKDVDSLIDFYINFLSIIFKNILILSGIFIVSVNKLSYFSSLFIVMIIVFLILLNKIKKKSKSKDKNTKVAYDRMISLFSETFTLLEEFIYIDKDTYLINRLRKSILKFFNYEVISNFISYEYWISSIFVFSSMKIIVMISGIFLIENGLVTLGSLYLFIYYIDLIEDPIMEIRLQLETLPNIGVVKERIFDFLDLNSRKLEYGNYVLSEKVSKIEFTNVSFAYSENEILKDFNYTFRKKKYLIRGASGSGKSTLINLMVRLFDPIDGSIKYNDMDIRMLKKGYISEKIEYIDQKIELSNEAIIADVISENQESKKILNSFLPNKDFATPLDELSNGEYRSLYLLKALNSNKDIIIMDETFLGIDEGKCDTFFKLVDNMDKIIVIISHEERIIAKVDEVIDFGKI</sequence>
<dbReference type="Gene3D" id="3.40.50.300">
    <property type="entry name" value="P-loop containing nucleotide triphosphate hydrolases"/>
    <property type="match status" value="1"/>
</dbReference>
<keyword evidence="6 7" id="KW-0472">Membrane</keyword>
<keyword evidence="5 7" id="KW-1133">Transmembrane helix</keyword>